<feature type="signal peptide" evidence="2">
    <location>
        <begin position="1"/>
        <end position="25"/>
    </location>
</feature>
<feature type="compositionally biased region" description="Polar residues" evidence="1">
    <location>
        <begin position="20"/>
        <end position="38"/>
    </location>
</feature>
<dbReference type="InterPro" id="IPR036929">
    <property type="entry name" value="DsbDN_sf"/>
</dbReference>
<evidence type="ECO:0000256" key="1">
    <source>
        <dbReference type="SAM" id="MobiDB-lite"/>
    </source>
</evidence>
<reference evidence="3 4" key="1">
    <citation type="journal article" date="2020" name="Syst. Appl. Microbiol.">
        <title>Alienimonas chondri sp. nov., a novel planctomycete isolated from the biofilm of the red alga Chondrus crispus.</title>
        <authorList>
            <person name="Vitorino I."/>
            <person name="Albuquerque L."/>
            <person name="Wiegand S."/>
            <person name="Kallscheuer N."/>
            <person name="da Costa M.S."/>
            <person name="Lobo-da-Cunha A."/>
            <person name="Jogler C."/>
            <person name="Lage O.M."/>
        </authorList>
    </citation>
    <scope>NUCLEOTIDE SEQUENCE [LARGE SCALE GENOMIC DNA]</scope>
    <source>
        <strain evidence="3 4">LzC2</strain>
    </source>
</reference>
<feature type="region of interest" description="Disordered" evidence="1">
    <location>
        <begin position="20"/>
        <end position="42"/>
    </location>
</feature>
<sequence length="206" mass="21351">MLTRLPLALLLAGLCTASSPSDGFAQTSPNATPSNGTPAKQDAAKVRARAFLSTDKLPAGGRTRVAVVLDVEPGWHINSNPAPTKYAVPTTIAVQTARGTTVGTFAYPTLPPATPGGPRRPVKELSGRVVLTAPITVPVEAAGANESLTVVVKYQACNANSCLRPKTLTFGGMLPVAAPGSPIRPANAEWFPTESERGDATRTAER</sequence>
<dbReference type="EMBL" id="WTPX01000051">
    <property type="protein sequence ID" value="NNJ25822.1"/>
    <property type="molecule type" value="Genomic_DNA"/>
</dbReference>
<dbReference type="RefSeq" id="WP_171186214.1">
    <property type="nucleotide sequence ID" value="NZ_WTPX01000051.1"/>
</dbReference>
<feature type="region of interest" description="Disordered" evidence="1">
    <location>
        <begin position="185"/>
        <end position="206"/>
    </location>
</feature>
<name>A0ABX1VD51_9PLAN</name>
<evidence type="ECO:0008006" key="5">
    <source>
        <dbReference type="Google" id="ProtNLM"/>
    </source>
</evidence>
<organism evidence="3 4">
    <name type="scientific">Alienimonas chondri</name>
    <dbReference type="NCBI Taxonomy" id="2681879"/>
    <lineage>
        <taxon>Bacteria</taxon>
        <taxon>Pseudomonadati</taxon>
        <taxon>Planctomycetota</taxon>
        <taxon>Planctomycetia</taxon>
        <taxon>Planctomycetales</taxon>
        <taxon>Planctomycetaceae</taxon>
        <taxon>Alienimonas</taxon>
    </lineage>
</organism>
<feature type="chain" id="PRO_5047465557" description="Thiol:disulfide interchange protein DsbD N-terminal domain-containing protein" evidence="2">
    <location>
        <begin position="26"/>
        <end position="206"/>
    </location>
</feature>
<gene>
    <name evidence="3" type="ORF">LzC2_18970</name>
</gene>
<keyword evidence="2" id="KW-0732">Signal</keyword>
<evidence type="ECO:0000313" key="4">
    <source>
        <dbReference type="Proteomes" id="UP000609651"/>
    </source>
</evidence>
<proteinExistence type="predicted"/>
<evidence type="ECO:0000313" key="3">
    <source>
        <dbReference type="EMBL" id="NNJ25822.1"/>
    </source>
</evidence>
<evidence type="ECO:0000256" key="2">
    <source>
        <dbReference type="SAM" id="SignalP"/>
    </source>
</evidence>
<dbReference type="Proteomes" id="UP000609651">
    <property type="component" value="Unassembled WGS sequence"/>
</dbReference>
<dbReference type="Gene3D" id="2.60.40.1250">
    <property type="entry name" value="Thiol:disulfide interchange protein DsbD, N-terminal domain"/>
    <property type="match status" value="1"/>
</dbReference>
<comment type="caution">
    <text evidence="3">The sequence shown here is derived from an EMBL/GenBank/DDBJ whole genome shotgun (WGS) entry which is preliminary data.</text>
</comment>
<keyword evidence="4" id="KW-1185">Reference proteome</keyword>
<protein>
    <recommendedName>
        <fullName evidence="5">Thiol:disulfide interchange protein DsbD N-terminal domain-containing protein</fullName>
    </recommendedName>
</protein>
<feature type="compositionally biased region" description="Basic and acidic residues" evidence="1">
    <location>
        <begin position="194"/>
        <end position="206"/>
    </location>
</feature>
<accession>A0ABX1VD51</accession>